<proteinExistence type="predicted"/>
<dbReference type="PANTHER" id="PTHR36455">
    <property type="match status" value="1"/>
</dbReference>
<dbReference type="Proteomes" id="UP000094626">
    <property type="component" value="Plasmid pSA3"/>
</dbReference>
<dbReference type="Pfam" id="PF05717">
    <property type="entry name" value="TnpB_IS66"/>
    <property type="match status" value="1"/>
</dbReference>
<name>A0A031J075_9SPHN</name>
<gene>
    <name evidence="1" type="ORF">BES08_30070</name>
    <name evidence="2" type="ORF">BV97_05733</name>
</gene>
<dbReference type="OrthoDB" id="9801450at2"/>
<reference evidence="1" key="2">
    <citation type="submission" date="2016-08" db="EMBL/GenBank/DDBJ databases">
        <authorList>
            <person name="Seilhamer J.J."/>
        </authorList>
    </citation>
    <scope>NUCLEOTIDE SEQUENCE [LARGE SCALE GENOMIC DNA]</scope>
    <source>
        <strain evidence="1">SA1</strain>
        <plasmid evidence="1">pSA3</plasmid>
    </source>
</reference>
<dbReference type="PANTHER" id="PTHR36455:SF1">
    <property type="entry name" value="BLR8292 PROTEIN"/>
    <property type="match status" value="1"/>
</dbReference>
<keyword evidence="4" id="KW-1185">Reference proteome</keyword>
<dbReference type="NCBIfam" id="NF033819">
    <property type="entry name" value="IS66_TnpB"/>
    <property type="match status" value="1"/>
</dbReference>
<protein>
    <submittedName>
        <fullName evidence="2">Transposase</fullName>
    </submittedName>
</protein>
<sequence>MIPIDGSVRIYVATQPIDFRAGINRLMGLVTHVLGHDACAGDVFVFRNKAADKVKLVRHDGSGAVMATKWLDRGRFHWPPLQGGTLALTGAQCVALLSGLDWRRLPFQEERRPKVFG</sequence>
<dbReference type="EMBL" id="JFYZ01000093">
    <property type="protein sequence ID" value="EZP67194.1"/>
    <property type="molecule type" value="Genomic_DNA"/>
</dbReference>
<dbReference type="AlphaFoldDB" id="A0A031J075"/>
<organism evidence="2 3">
    <name type="scientific">Novosphingobium resinovorum</name>
    <dbReference type="NCBI Taxonomy" id="158500"/>
    <lineage>
        <taxon>Bacteria</taxon>
        <taxon>Pseudomonadati</taxon>
        <taxon>Pseudomonadota</taxon>
        <taxon>Alphaproteobacteria</taxon>
        <taxon>Sphingomonadales</taxon>
        <taxon>Sphingomonadaceae</taxon>
        <taxon>Novosphingobium</taxon>
    </lineage>
</organism>
<dbReference type="eggNOG" id="COG3436">
    <property type="taxonomic scope" value="Bacteria"/>
</dbReference>
<evidence type="ECO:0000313" key="1">
    <source>
        <dbReference type="EMBL" id="AOR81127.1"/>
    </source>
</evidence>
<dbReference type="EMBL" id="CP017078">
    <property type="protein sequence ID" value="AOR81127.1"/>
    <property type="molecule type" value="Genomic_DNA"/>
</dbReference>
<geneLocation type="plasmid" evidence="1 4">
    <name>pSA3</name>
</geneLocation>
<accession>A0A031J075</accession>
<dbReference type="KEGG" id="nre:BES08_30070"/>
<evidence type="ECO:0000313" key="4">
    <source>
        <dbReference type="Proteomes" id="UP000094626"/>
    </source>
</evidence>
<dbReference type="InterPro" id="IPR008878">
    <property type="entry name" value="Transposase_IS66_Orf2"/>
</dbReference>
<dbReference type="Proteomes" id="UP000024329">
    <property type="component" value="Unassembled WGS sequence"/>
</dbReference>
<reference evidence="4" key="3">
    <citation type="journal article" date="2017" name="J. Biotechnol.">
        <title>Complete genome sequence of Novosphingobium resinovorum SA1, a versatile xenobiotic-degrading bacterium capable of utilizing sulfanilic acid.</title>
        <authorList>
            <person name="Hegedus B."/>
            <person name="Kos P.B."/>
            <person name="Balint B."/>
            <person name="Maroti G."/>
            <person name="Gan H.M."/>
            <person name="Perei K."/>
            <person name="Rakhely G."/>
        </authorList>
    </citation>
    <scope>NUCLEOTIDE SEQUENCE [LARGE SCALE GENOMIC DNA]</scope>
    <source>
        <strain evidence="4">SA1</strain>
    </source>
</reference>
<dbReference type="RefSeq" id="WP_036531136.1">
    <property type="nucleotide sequence ID" value="NZ_CP017078.1"/>
</dbReference>
<keyword evidence="1" id="KW-0614">Plasmid</keyword>
<evidence type="ECO:0000313" key="3">
    <source>
        <dbReference type="Proteomes" id="UP000024329"/>
    </source>
</evidence>
<evidence type="ECO:0000313" key="2">
    <source>
        <dbReference type="EMBL" id="EZP67194.1"/>
    </source>
</evidence>
<dbReference type="STRING" id="158500.BES08_11825"/>
<reference evidence="2 3" key="1">
    <citation type="submission" date="2014-03" db="EMBL/GenBank/DDBJ databases">
        <title>Whole genome sequence of Novosphingobium resinovorum KF1.</title>
        <authorList>
            <person name="Gan H.M."/>
            <person name="Gan H.Y."/>
            <person name="Chew T.H."/>
            <person name="Savka M.A."/>
        </authorList>
    </citation>
    <scope>NUCLEOTIDE SEQUENCE [LARGE SCALE GENOMIC DNA]</scope>
    <source>
        <strain evidence="2 3">KF1</strain>
    </source>
</reference>